<gene>
    <name evidence="11" type="ORF">FB45DRAFT_988101</name>
</gene>
<evidence type="ECO:0000313" key="11">
    <source>
        <dbReference type="EMBL" id="KAJ7641303.1"/>
    </source>
</evidence>
<comment type="catalytic activity">
    <reaction evidence="9">
        <text>feruloyl-polysaccharide + H2O = ferulate + polysaccharide.</text>
        <dbReference type="EC" id="3.1.1.73"/>
    </reaction>
</comment>
<dbReference type="Pfam" id="PF07519">
    <property type="entry name" value="Tannase"/>
    <property type="match status" value="1"/>
</dbReference>
<dbReference type="Gene3D" id="3.40.50.1820">
    <property type="entry name" value="alpha/beta hydrolase"/>
    <property type="match status" value="1"/>
</dbReference>
<comment type="caution">
    <text evidence="11">The sequence shown here is derived from an EMBL/GenBank/DDBJ whole genome shotgun (WGS) entry which is preliminary data.</text>
</comment>
<evidence type="ECO:0000256" key="2">
    <source>
        <dbReference type="ARBA" id="ARBA00022487"/>
    </source>
</evidence>
<keyword evidence="3" id="KW-0858">Xylan degradation</keyword>
<dbReference type="Proteomes" id="UP001221142">
    <property type="component" value="Unassembled WGS sequence"/>
</dbReference>
<name>A0AAD7C7I5_9AGAR</name>
<keyword evidence="2" id="KW-0719">Serine esterase</keyword>
<dbReference type="PANTHER" id="PTHR33938">
    <property type="entry name" value="FERULOYL ESTERASE B-RELATED"/>
    <property type="match status" value="1"/>
</dbReference>
<proteinExistence type="inferred from homology"/>
<dbReference type="GO" id="GO:0045493">
    <property type="term" value="P:xylan catabolic process"/>
    <property type="evidence" value="ECO:0007669"/>
    <property type="project" value="UniProtKB-KW"/>
</dbReference>
<dbReference type="GO" id="GO:0030600">
    <property type="term" value="F:feruloyl esterase activity"/>
    <property type="evidence" value="ECO:0007669"/>
    <property type="project" value="UniProtKB-EC"/>
</dbReference>
<keyword evidence="6 10" id="KW-0378">Hydrolase</keyword>
<accession>A0AAD7C7I5</accession>
<dbReference type="AlphaFoldDB" id="A0AAD7C7I5"/>
<dbReference type="PANTHER" id="PTHR33938:SF15">
    <property type="entry name" value="FERULOYL ESTERASE B-RELATED"/>
    <property type="match status" value="1"/>
</dbReference>
<dbReference type="SUPFAM" id="SSF53474">
    <property type="entry name" value="alpha/beta-Hydrolases"/>
    <property type="match status" value="1"/>
</dbReference>
<evidence type="ECO:0000256" key="3">
    <source>
        <dbReference type="ARBA" id="ARBA00022651"/>
    </source>
</evidence>
<reference evidence="11" key="1">
    <citation type="submission" date="2023-03" db="EMBL/GenBank/DDBJ databases">
        <title>Massive genome expansion in bonnet fungi (Mycena s.s.) driven by repeated elements and novel gene families across ecological guilds.</title>
        <authorList>
            <consortium name="Lawrence Berkeley National Laboratory"/>
            <person name="Harder C.B."/>
            <person name="Miyauchi S."/>
            <person name="Viragh M."/>
            <person name="Kuo A."/>
            <person name="Thoen E."/>
            <person name="Andreopoulos B."/>
            <person name="Lu D."/>
            <person name="Skrede I."/>
            <person name="Drula E."/>
            <person name="Henrissat B."/>
            <person name="Morin E."/>
            <person name="Kohler A."/>
            <person name="Barry K."/>
            <person name="LaButti K."/>
            <person name="Morin E."/>
            <person name="Salamov A."/>
            <person name="Lipzen A."/>
            <person name="Mereny Z."/>
            <person name="Hegedus B."/>
            <person name="Baldrian P."/>
            <person name="Stursova M."/>
            <person name="Weitz H."/>
            <person name="Taylor A."/>
            <person name="Grigoriev I.V."/>
            <person name="Nagy L.G."/>
            <person name="Martin F."/>
            <person name="Kauserud H."/>
        </authorList>
    </citation>
    <scope>NUCLEOTIDE SEQUENCE</scope>
    <source>
        <strain evidence="11">9284</strain>
    </source>
</reference>
<evidence type="ECO:0000313" key="12">
    <source>
        <dbReference type="Proteomes" id="UP001221142"/>
    </source>
</evidence>
<sequence>MHVAPLTGLLALSHGGHQHVVRSSTPGSASCLALQQSLQLQNTTIVDVSYHPSPATLTCQGTCQTTANSTVAFCRVQFKTATSSTSGFTAEAWLPDVWYGRFLAVGNGGLNGCIEYDRLDQGSALHFATVASNAGHDGDTAVAFLNNPGVQSDFSHRAVHLQTVLGKQITTQYYGQSIQHSYYVGCSSGGRQGTQAALLHPDDYEGIVAGACALDFNHLLIKAALMARAIGAPNPTNSSSYVPLTSWQYVTKEILAQCDALDGIVDGIVSDPDACNFNTERLLCTPVDVASGTPCFTRDQITALNVVYTPTYAPDGTEWYPRFNPTAERAPLVAFSLSGAFPSYASDWMRYMVLNTSATYDASNFGINEAILFDKVWGDNVATFSGDLSAFNARGGKFIAFHGTADPVVMPGIAKRMYNLVSSTMNMAPAALDSFYRLFMIPSMEHCNGGYKAADEFGQYAVATNTNTSKTHIILAIVDWVEGGNAPDVIVGTMADGVTTRDHCKYPATSMWDSKQAKFVCV</sequence>
<keyword evidence="5" id="KW-0732">Signal</keyword>
<evidence type="ECO:0000256" key="7">
    <source>
        <dbReference type="ARBA" id="ARBA00022837"/>
    </source>
</evidence>
<organism evidence="11 12">
    <name type="scientific">Roridomyces roridus</name>
    <dbReference type="NCBI Taxonomy" id="1738132"/>
    <lineage>
        <taxon>Eukaryota</taxon>
        <taxon>Fungi</taxon>
        <taxon>Dikarya</taxon>
        <taxon>Basidiomycota</taxon>
        <taxon>Agaricomycotina</taxon>
        <taxon>Agaricomycetes</taxon>
        <taxon>Agaricomycetidae</taxon>
        <taxon>Agaricales</taxon>
        <taxon>Marasmiineae</taxon>
        <taxon>Mycenaceae</taxon>
        <taxon>Roridomyces</taxon>
    </lineage>
</organism>
<evidence type="ECO:0000256" key="6">
    <source>
        <dbReference type="ARBA" id="ARBA00022801"/>
    </source>
</evidence>
<evidence type="ECO:0000256" key="10">
    <source>
        <dbReference type="RuleBase" id="RU361238"/>
    </source>
</evidence>
<keyword evidence="4" id="KW-0479">Metal-binding</keyword>
<evidence type="ECO:0000256" key="5">
    <source>
        <dbReference type="ARBA" id="ARBA00022729"/>
    </source>
</evidence>
<keyword evidence="7" id="KW-0106">Calcium</keyword>
<comment type="similarity">
    <text evidence="1 10">Belongs to the tannase family.</text>
</comment>
<dbReference type="GO" id="GO:0046872">
    <property type="term" value="F:metal ion binding"/>
    <property type="evidence" value="ECO:0007669"/>
    <property type="project" value="UniProtKB-KW"/>
</dbReference>
<protein>
    <recommendedName>
        <fullName evidence="10">Carboxylic ester hydrolase</fullName>
        <ecNumber evidence="10">3.1.1.-</ecNumber>
    </recommendedName>
</protein>
<evidence type="ECO:0000256" key="1">
    <source>
        <dbReference type="ARBA" id="ARBA00006249"/>
    </source>
</evidence>
<keyword evidence="8" id="KW-1015">Disulfide bond</keyword>
<dbReference type="EC" id="3.1.1.-" evidence="10"/>
<keyword evidence="3" id="KW-0624">Polysaccharide degradation</keyword>
<keyword evidence="12" id="KW-1185">Reference proteome</keyword>
<keyword evidence="3" id="KW-0119">Carbohydrate metabolism</keyword>
<evidence type="ECO:0000256" key="8">
    <source>
        <dbReference type="ARBA" id="ARBA00023157"/>
    </source>
</evidence>
<evidence type="ECO:0000256" key="9">
    <source>
        <dbReference type="ARBA" id="ARBA00034075"/>
    </source>
</evidence>
<evidence type="ECO:0000256" key="4">
    <source>
        <dbReference type="ARBA" id="ARBA00022723"/>
    </source>
</evidence>
<dbReference type="InterPro" id="IPR011118">
    <property type="entry name" value="Tannase/feruloyl_esterase"/>
</dbReference>
<dbReference type="InterPro" id="IPR029058">
    <property type="entry name" value="AB_hydrolase_fold"/>
</dbReference>
<dbReference type="EMBL" id="JARKIF010000004">
    <property type="protein sequence ID" value="KAJ7641303.1"/>
    <property type="molecule type" value="Genomic_DNA"/>
</dbReference>